<dbReference type="EMBL" id="JACXVP010000008">
    <property type="protein sequence ID" value="KAG5590273.1"/>
    <property type="molecule type" value="Genomic_DNA"/>
</dbReference>
<evidence type="ECO:0000256" key="1">
    <source>
        <dbReference type="SAM" id="MobiDB-lite"/>
    </source>
</evidence>
<protein>
    <submittedName>
        <fullName evidence="2">Uncharacterized protein</fullName>
    </submittedName>
</protein>
<name>A0A9J5XPY8_SOLCO</name>
<dbReference type="Proteomes" id="UP000824120">
    <property type="component" value="Chromosome 8"/>
</dbReference>
<reference evidence="2 3" key="1">
    <citation type="submission" date="2020-09" db="EMBL/GenBank/DDBJ databases">
        <title>De no assembly of potato wild relative species, Solanum commersonii.</title>
        <authorList>
            <person name="Cho K."/>
        </authorList>
    </citation>
    <scope>NUCLEOTIDE SEQUENCE [LARGE SCALE GENOMIC DNA]</scope>
    <source>
        <strain evidence="2">LZ3.2</strain>
        <tissue evidence="2">Leaf</tissue>
    </source>
</reference>
<evidence type="ECO:0000313" key="2">
    <source>
        <dbReference type="EMBL" id="KAG5590273.1"/>
    </source>
</evidence>
<evidence type="ECO:0000313" key="3">
    <source>
        <dbReference type="Proteomes" id="UP000824120"/>
    </source>
</evidence>
<comment type="caution">
    <text evidence="2">The sequence shown here is derived from an EMBL/GenBank/DDBJ whole genome shotgun (WGS) entry which is preliminary data.</text>
</comment>
<keyword evidence="3" id="KW-1185">Reference proteome</keyword>
<feature type="region of interest" description="Disordered" evidence="1">
    <location>
        <begin position="60"/>
        <end position="83"/>
    </location>
</feature>
<organism evidence="2 3">
    <name type="scientific">Solanum commersonii</name>
    <name type="common">Commerson's wild potato</name>
    <name type="synonym">Commerson's nightshade</name>
    <dbReference type="NCBI Taxonomy" id="4109"/>
    <lineage>
        <taxon>Eukaryota</taxon>
        <taxon>Viridiplantae</taxon>
        <taxon>Streptophyta</taxon>
        <taxon>Embryophyta</taxon>
        <taxon>Tracheophyta</taxon>
        <taxon>Spermatophyta</taxon>
        <taxon>Magnoliopsida</taxon>
        <taxon>eudicotyledons</taxon>
        <taxon>Gunneridae</taxon>
        <taxon>Pentapetalae</taxon>
        <taxon>asterids</taxon>
        <taxon>lamiids</taxon>
        <taxon>Solanales</taxon>
        <taxon>Solanaceae</taxon>
        <taxon>Solanoideae</taxon>
        <taxon>Solaneae</taxon>
        <taxon>Solanum</taxon>
    </lineage>
</organism>
<gene>
    <name evidence="2" type="ORF">H5410_040787</name>
</gene>
<proteinExistence type="predicted"/>
<sequence>MTPTELNIDVVLKLSMRKVREDKGRKYVFGEMRYQLNAHAKAWLGIGYKFHEPVVDDIPTNEDKKRTSSEVDFDSNMEEIEPA</sequence>
<accession>A0A9J5XPY8</accession>
<feature type="compositionally biased region" description="Acidic residues" evidence="1">
    <location>
        <begin position="71"/>
        <end position="83"/>
    </location>
</feature>
<dbReference type="AlphaFoldDB" id="A0A9J5XPY8"/>